<dbReference type="Gene3D" id="3.40.50.620">
    <property type="entry name" value="HUPs"/>
    <property type="match status" value="1"/>
</dbReference>
<dbReference type="SUPFAM" id="SSF52402">
    <property type="entry name" value="Adenine nucleotide alpha hydrolases-like"/>
    <property type="match status" value="1"/>
</dbReference>
<evidence type="ECO:0000256" key="11">
    <source>
        <dbReference type="HAMAP-Rule" id="MF_01633"/>
    </source>
</evidence>
<evidence type="ECO:0000256" key="3">
    <source>
        <dbReference type="ARBA" id="ARBA00022723"/>
    </source>
</evidence>
<comment type="function">
    <text evidence="11">Catalyzes the ATP-dependent conversion of 7-carboxy-7-deazaguanine (CDG) to 7-cyano-7-deazaguanine (preQ(0)).</text>
</comment>
<feature type="binding site" evidence="11">
    <location>
        <position position="185"/>
    </location>
    <ligand>
        <name>Zn(2+)</name>
        <dbReference type="ChEBI" id="CHEBI:29105"/>
    </ligand>
</feature>
<evidence type="ECO:0000256" key="6">
    <source>
        <dbReference type="ARBA" id="ARBA00022833"/>
    </source>
</evidence>
<evidence type="ECO:0000313" key="13">
    <source>
        <dbReference type="Proteomes" id="UP000644507"/>
    </source>
</evidence>
<feature type="binding site" evidence="11">
    <location>
        <begin position="7"/>
        <end position="17"/>
    </location>
    <ligand>
        <name>ATP</name>
        <dbReference type="ChEBI" id="CHEBI:30616"/>
    </ligand>
</feature>
<evidence type="ECO:0000313" key="12">
    <source>
        <dbReference type="EMBL" id="GHC63145.1"/>
    </source>
</evidence>
<comment type="pathway">
    <text evidence="1 11">Purine metabolism; 7-cyano-7-deazaguanine biosynthesis.</text>
</comment>
<dbReference type="EC" id="6.3.4.20" evidence="9 11"/>
<feature type="binding site" evidence="11">
    <location>
        <position position="193"/>
    </location>
    <ligand>
        <name>Zn(2+)</name>
        <dbReference type="ChEBI" id="CHEBI:29105"/>
    </ligand>
</feature>
<dbReference type="PANTHER" id="PTHR42914:SF1">
    <property type="entry name" value="7-CYANO-7-DEAZAGUANINE SYNTHASE"/>
    <property type="match status" value="1"/>
</dbReference>
<feature type="binding site" evidence="11">
    <location>
        <position position="199"/>
    </location>
    <ligand>
        <name>Zn(2+)</name>
        <dbReference type="ChEBI" id="CHEBI:29105"/>
    </ligand>
</feature>
<comment type="cofactor">
    <cofactor evidence="11">
        <name>Zn(2+)</name>
        <dbReference type="ChEBI" id="CHEBI:29105"/>
    </cofactor>
    <text evidence="11">Binds 1 zinc ion per subunit.</text>
</comment>
<keyword evidence="7 11" id="KW-0067">ATP-binding</keyword>
<dbReference type="GO" id="GO:0005524">
    <property type="term" value="F:ATP binding"/>
    <property type="evidence" value="ECO:0007669"/>
    <property type="project" value="UniProtKB-UniRule"/>
</dbReference>
<organism evidence="12 13">
    <name type="scientific">Roseibacillus persicicus</name>
    <dbReference type="NCBI Taxonomy" id="454148"/>
    <lineage>
        <taxon>Bacteria</taxon>
        <taxon>Pseudomonadati</taxon>
        <taxon>Verrucomicrobiota</taxon>
        <taxon>Verrucomicrobiia</taxon>
        <taxon>Verrucomicrobiales</taxon>
        <taxon>Verrucomicrobiaceae</taxon>
        <taxon>Roseibacillus</taxon>
    </lineage>
</organism>
<evidence type="ECO:0000256" key="5">
    <source>
        <dbReference type="ARBA" id="ARBA00022785"/>
    </source>
</evidence>
<keyword evidence="3 11" id="KW-0479">Metal-binding</keyword>
<dbReference type="HAMAP" id="MF_01633">
    <property type="entry name" value="QueC"/>
    <property type="match status" value="1"/>
</dbReference>
<keyword evidence="13" id="KW-1185">Reference proteome</keyword>
<keyword evidence="5 11" id="KW-0671">Queuosine biosynthesis</keyword>
<dbReference type="GO" id="GO:0008270">
    <property type="term" value="F:zinc ion binding"/>
    <property type="evidence" value="ECO:0007669"/>
    <property type="project" value="UniProtKB-UniRule"/>
</dbReference>
<evidence type="ECO:0000256" key="10">
    <source>
        <dbReference type="ARBA" id="ARBA00047890"/>
    </source>
</evidence>
<keyword evidence="4 11" id="KW-0547">Nucleotide-binding</keyword>
<dbReference type="PIRSF" id="PIRSF006293">
    <property type="entry name" value="ExsB"/>
    <property type="match status" value="1"/>
</dbReference>
<dbReference type="CDD" id="cd01995">
    <property type="entry name" value="QueC-like"/>
    <property type="match status" value="1"/>
</dbReference>
<dbReference type="GO" id="GO:0008616">
    <property type="term" value="P:tRNA queuosine(34) biosynthetic process"/>
    <property type="evidence" value="ECO:0007669"/>
    <property type="project" value="UniProtKB-UniRule"/>
</dbReference>
<evidence type="ECO:0000256" key="2">
    <source>
        <dbReference type="ARBA" id="ARBA00022598"/>
    </source>
</evidence>
<dbReference type="InterPro" id="IPR018317">
    <property type="entry name" value="QueC"/>
</dbReference>
<evidence type="ECO:0000256" key="1">
    <source>
        <dbReference type="ARBA" id="ARBA00005061"/>
    </source>
</evidence>
<dbReference type="InterPro" id="IPR014729">
    <property type="entry name" value="Rossmann-like_a/b/a_fold"/>
</dbReference>
<dbReference type="EMBL" id="BMXI01000016">
    <property type="protein sequence ID" value="GHC63145.1"/>
    <property type="molecule type" value="Genomic_DNA"/>
</dbReference>
<sequence>MKTVILLSGGMDSTVALWHTLAEGHEVVACLGVDYASKHNAKELPMARWQAEKAGVPFQTANLTFMNQLFQSDLLQSGGEIPEGHYEEENMKSTVVPFRNGILLAVAAGFAESVEAEGLVIAAHSGDHAIYPDCREDFLAPMAQAIAAGTYADVSVLRPFVALRKEDIASRGAELEVDFTHTWSCYKGGDIHCGKCGTCVERKEAFAIAQLEDPTVYLA</sequence>
<evidence type="ECO:0000256" key="9">
    <source>
        <dbReference type="ARBA" id="ARBA00039149"/>
    </source>
</evidence>
<comment type="catalytic activity">
    <reaction evidence="10 11">
        <text>7-carboxy-7-carbaguanine + NH4(+) + 2 ATP = 7-cyano-7-carbaguanine + 2 AMP + 2 diphosphate + 2 H(+)</text>
        <dbReference type="Rhea" id="RHEA:27982"/>
        <dbReference type="ChEBI" id="CHEBI:15378"/>
        <dbReference type="ChEBI" id="CHEBI:28938"/>
        <dbReference type="ChEBI" id="CHEBI:30616"/>
        <dbReference type="ChEBI" id="CHEBI:33019"/>
        <dbReference type="ChEBI" id="CHEBI:45075"/>
        <dbReference type="ChEBI" id="CHEBI:61036"/>
        <dbReference type="ChEBI" id="CHEBI:456215"/>
        <dbReference type="EC" id="6.3.4.20"/>
    </reaction>
</comment>
<keyword evidence="6 11" id="KW-0862">Zinc</keyword>
<evidence type="ECO:0000256" key="4">
    <source>
        <dbReference type="ARBA" id="ARBA00022741"/>
    </source>
</evidence>
<protein>
    <recommendedName>
        <fullName evidence="9 11">7-cyano-7-deazaguanine synthase</fullName>
        <ecNumber evidence="9 11">6.3.4.20</ecNumber>
    </recommendedName>
    <alternativeName>
        <fullName evidence="11">7-cyano-7-carbaguanine synthase</fullName>
    </alternativeName>
    <alternativeName>
        <fullName evidence="11">PreQ(0) synthase</fullName>
    </alternativeName>
    <alternativeName>
        <fullName evidence="11">Queuosine biosynthesis protein QueC</fullName>
    </alternativeName>
</protein>
<comment type="caution">
    <text evidence="12">The sequence shown here is derived from an EMBL/GenBank/DDBJ whole genome shotgun (WGS) entry which is preliminary data.</text>
</comment>
<evidence type="ECO:0000256" key="8">
    <source>
        <dbReference type="ARBA" id="ARBA00037993"/>
    </source>
</evidence>
<name>A0A918TVG3_9BACT</name>
<reference evidence="12" key="1">
    <citation type="journal article" date="2014" name="Int. J. Syst. Evol. Microbiol.">
        <title>Complete genome sequence of Corynebacterium casei LMG S-19264T (=DSM 44701T), isolated from a smear-ripened cheese.</title>
        <authorList>
            <consortium name="US DOE Joint Genome Institute (JGI-PGF)"/>
            <person name="Walter F."/>
            <person name="Albersmeier A."/>
            <person name="Kalinowski J."/>
            <person name="Ruckert C."/>
        </authorList>
    </citation>
    <scope>NUCLEOTIDE SEQUENCE</scope>
    <source>
        <strain evidence="12">KCTC 12988</strain>
    </source>
</reference>
<dbReference type="PANTHER" id="PTHR42914">
    <property type="entry name" value="7-CYANO-7-DEAZAGUANINE SYNTHASE"/>
    <property type="match status" value="1"/>
</dbReference>
<keyword evidence="2 11" id="KW-0436">Ligase</keyword>
<dbReference type="Pfam" id="PF06508">
    <property type="entry name" value="QueC"/>
    <property type="match status" value="1"/>
</dbReference>
<dbReference type="GO" id="GO:0016879">
    <property type="term" value="F:ligase activity, forming carbon-nitrogen bonds"/>
    <property type="evidence" value="ECO:0007669"/>
    <property type="project" value="UniProtKB-UniRule"/>
</dbReference>
<reference evidence="12" key="2">
    <citation type="submission" date="2020-09" db="EMBL/GenBank/DDBJ databases">
        <authorList>
            <person name="Sun Q."/>
            <person name="Kim S."/>
        </authorList>
    </citation>
    <scope>NUCLEOTIDE SEQUENCE</scope>
    <source>
        <strain evidence="12">KCTC 12988</strain>
    </source>
</reference>
<proteinExistence type="inferred from homology"/>
<comment type="similarity">
    <text evidence="8 11">Belongs to the QueC family.</text>
</comment>
<dbReference type="RefSeq" id="WP_189572504.1">
    <property type="nucleotide sequence ID" value="NZ_BMXI01000016.1"/>
</dbReference>
<dbReference type="AlphaFoldDB" id="A0A918TVG3"/>
<evidence type="ECO:0000256" key="7">
    <source>
        <dbReference type="ARBA" id="ARBA00022840"/>
    </source>
</evidence>
<gene>
    <name evidence="11 12" type="primary">queC</name>
    <name evidence="12" type="ORF">GCM10007100_33270</name>
</gene>
<dbReference type="Proteomes" id="UP000644507">
    <property type="component" value="Unassembled WGS sequence"/>
</dbReference>
<feature type="binding site" evidence="11">
    <location>
        <position position="196"/>
    </location>
    <ligand>
        <name>Zn(2+)</name>
        <dbReference type="ChEBI" id="CHEBI:29105"/>
    </ligand>
</feature>
<accession>A0A918TVG3</accession>
<dbReference type="NCBIfam" id="TIGR00364">
    <property type="entry name" value="7-cyano-7-deazaguanine synthase QueC"/>
    <property type="match status" value="1"/>
</dbReference>